<sequence>MGLKGNGYILCTSLFPVIVYGDNNTNDSNGEIPNILTPLIVSVGAIIIAFTVAKLVDCCCQKTLEKNENLESLDDQTKKILRARLIIIQMKRKEMAKAAPALNIFKKWSSKTIMSKNLQNEVTKKDKQTVITVDEADIEKKSNSLGHGFLKQNKVANGIPSLTQNKPLVHKQEKLDSDSHASNSSKSGTPPSSNSASSTSRSSARSVSVSVNSTRTSFNSESGLSLFTGTSSDHKKTSNKSVTFNENVEVKTEDELEQLDSVKVVSESPPTDSSKPSNLKKPS</sequence>
<name>A0A8W8K1A6_MAGGI</name>
<feature type="compositionally biased region" description="Low complexity" evidence="1">
    <location>
        <begin position="180"/>
        <end position="220"/>
    </location>
</feature>
<dbReference type="EnsemblMetazoa" id="G21221.1">
    <property type="protein sequence ID" value="G21221.1:cds"/>
    <property type="gene ID" value="G21221"/>
</dbReference>
<evidence type="ECO:0000313" key="2">
    <source>
        <dbReference type="EnsemblMetazoa" id="G21221.1:cds"/>
    </source>
</evidence>
<proteinExistence type="predicted"/>
<evidence type="ECO:0000313" key="3">
    <source>
        <dbReference type="Proteomes" id="UP000005408"/>
    </source>
</evidence>
<accession>A0A8W8K1A6</accession>
<reference evidence="2" key="1">
    <citation type="submission" date="2022-08" db="UniProtKB">
        <authorList>
            <consortium name="EnsemblMetazoa"/>
        </authorList>
    </citation>
    <scope>IDENTIFICATION</scope>
    <source>
        <strain evidence="2">05x7-T-G4-1.051#20</strain>
    </source>
</reference>
<evidence type="ECO:0000256" key="1">
    <source>
        <dbReference type="SAM" id="MobiDB-lite"/>
    </source>
</evidence>
<keyword evidence="3" id="KW-1185">Reference proteome</keyword>
<dbReference type="AlphaFoldDB" id="A0A8W8K1A6"/>
<dbReference type="Proteomes" id="UP000005408">
    <property type="component" value="Unassembled WGS sequence"/>
</dbReference>
<feature type="compositionally biased region" description="Polar residues" evidence="1">
    <location>
        <begin position="268"/>
        <end position="277"/>
    </location>
</feature>
<protein>
    <submittedName>
        <fullName evidence="2">Uncharacterized protein</fullName>
    </submittedName>
</protein>
<feature type="region of interest" description="Disordered" evidence="1">
    <location>
        <begin position="172"/>
        <end position="283"/>
    </location>
</feature>
<feature type="compositionally biased region" description="Polar residues" evidence="1">
    <location>
        <begin position="221"/>
        <end position="231"/>
    </location>
</feature>
<organism evidence="2 3">
    <name type="scientific">Magallana gigas</name>
    <name type="common">Pacific oyster</name>
    <name type="synonym">Crassostrea gigas</name>
    <dbReference type="NCBI Taxonomy" id="29159"/>
    <lineage>
        <taxon>Eukaryota</taxon>
        <taxon>Metazoa</taxon>
        <taxon>Spiralia</taxon>
        <taxon>Lophotrochozoa</taxon>
        <taxon>Mollusca</taxon>
        <taxon>Bivalvia</taxon>
        <taxon>Autobranchia</taxon>
        <taxon>Pteriomorphia</taxon>
        <taxon>Ostreida</taxon>
        <taxon>Ostreoidea</taxon>
        <taxon>Ostreidae</taxon>
        <taxon>Magallana</taxon>
    </lineage>
</organism>